<evidence type="ECO:0000313" key="4">
    <source>
        <dbReference type="Proteomes" id="UP001501266"/>
    </source>
</evidence>
<feature type="transmembrane region" description="Helical" evidence="2">
    <location>
        <begin position="23"/>
        <end position="43"/>
    </location>
</feature>
<dbReference type="EMBL" id="BAAAKK010000001">
    <property type="protein sequence ID" value="GAA1418799.1"/>
    <property type="molecule type" value="Genomic_DNA"/>
</dbReference>
<feature type="transmembrane region" description="Helical" evidence="2">
    <location>
        <begin position="49"/>
        <end position="68"/>
    </location>
</feature>
<evidence type="ECO:0000313" key="3">
    <source>
        <dbReference type="EMBL" id="GAA1418799.1"/>
    </source>
</evidence>
<reference evidence="3 4" key="1">
    <citation type="journal article" date="2019" name="Int. J. Syst. Evol. Microbiol.">
        <title>The Global Catalogue of Microorganisms (GCM) 10K type strain sequencing project: providing services to taxonomists for standard genome sequencing and annotation.</title>
        <authorList>
            <consortium name="The Broad Institute Genomics Platform"/>
            <consortium name="The Broad Institute Genome Sequencing Center for Infectious Disease"/>
            <person name="Wu L."/>
            <person name="Ma J."/>
        </authorList>
    </citation>
    <scope>NUCLEOTIDE SEQUENCE [LARGE SCALE GENOMIC DNA]</scope>
    <source>
        <strain evidence="3 4">JCM 12398</strain>
    </source>
</reference>
<gene>
    <name evidence="3" type="ORF">GCM10009640_05370</name>
</gene>
<sequence>MRARSESITDLPMSPDEERQRRFRLYLILMLVRVASLGVFFVVPGWWKLIPAFLAVFLPYFAVVIANASSRGPVESGRIAPNALPAAPTVVDRPQAPASSGSAPSQPGSSGPEPWTPGSSEQEPWTPGSSGQGSRDPEPTGHEPRDAEPRESAA</sequence>
<keyword evidence="2" id="KW-1133">Transmembrane helix</keyword>
<feature type="compositionally biased region" description="Basic and acidic residues" evidence="1">
    <location>
        <begin position="135"/>
        <end position="154"/>
    </location>
</feature>
<keyword evidence="2" id="KW-0472">Membrane</keyword>
<comment type="caution">
    <text evidence="3">The sequence shown here is derived from an EMBL/GenBank/DDBJ whole genome shotgun (WGS) entry which is preliminary data.</text>
</comment>
<feature type="compositionally biased region" description="Low complexity" evidence="1">
    <location>
        <begin position="94"/>
        <end position="112"/>
    </location>
</feature>
<keyword evidence="4" id="KW-1185">Reference proteome</keyword>
<proteinExistence type="predicted"/>
<accession>A0ABN1YNM8</accession>
<evidence type="ECO:0000256" key="2">
    <source>
        <dbReference type="SAM" id="Phobius"/>
    </source>
</evidence>
<dbReference type="Proteomes" id="UP001501266">
    <property type="component" value="Unassembled WGS sequence"/>
</dbReference>
<dbReference type="Pfam" id="PF11298">
    <property type="entry name" value="DUF3099"/>
    <property type="match status" value="1"/>
</dbReference>
<evidence type="ECO:0008006" key="5">
    <source>
        <dbReference type="Google" id="ProtNLM"/>
    </source>
</evidence>
<organism evidence="3 4">
    <name type="scientific">Agrococcus citreus</name>
    <dbReference type="NCBI Taxonomy" id="84643"/>
    <lineage>
        <taxon>Bacteria</taxon>
        <taxon>Bacillati</taxon>
        <taxon>Actinomycetota</taxon>
        <taxon>Actinomycetes</taxon>
        <taxon>Micrococcales</taxon>
        <taxon>Microbacteriaceae</taxon>
        <taxon>Agrococcus</taxon>
    </lineage>
</organism>
<evidence type="ECO:0000256" key="1">
    <source>
        <dbReference type="SAM" id="MobiDB-lite"/>
    </source>
</evidence>
<feature type="compositionally biased region" description="Polar residues" evidence="1">
    <location>
        <begin position="117"/>
        <end position="133"/>
    </location>
</feature>
<dbReference type="RefSeq" id="WP_343917051.1">
    <property type="nucleotide sequence ID" value="NZ_BAAAKK010000001.1"/>
</dbReference>
<name>A0ABN1YNM8_9MICO</name>
<keyword evidence="2" id="KW-0812">Transmembrane</keyword>
<protein>
    <recommendedName>
        <fullName evidence="5">DUF3099 domain-containing protein</fullName>
    </recommendedName>
</protein>
<feature type="region of interest" description="Disordered" evidence="1">
    <location>
        <begin position="72"/>
        <end position="154"/>
    </location>
</feature>
<dbReference type="InterPro" id="IPR021449">
    <property type="entry name" value="DUF3099"/>
</dbReference>